<dbReference type="Proteomes" id="UP000189177">
    <property type="component" value="Unassembled WGS sequence"/>
</dbReference>
<feature type="binding site" evidence="10">
    <location>
        <position position="69"/>
    </location>
    <ligand>
        <name>substrate</name>
    </ligand>
</feature>
<organism evidence="12 13">
    <name type="scientific">Thioalkalivibrio halophilus</name>
    <dbReference type="NCBI Taxonomy" id="252474"/>
    <lineage>
        <taxon>Bacteria</taxon>
        <taxon>Pseudomonadati</taxon>
        <taxon>Pseudomonadota</taxon>
        <taxon>Gammaproteobacteria</taxon>
        <taxon>Chromatiales</taxon>
        <taxon>Ectothiorhodospiraceae</taxon>
        <taxon>Thioalkalivibrio</taxon>
    </lineage>
</organism>
<evidence type="ECO:0000256" key="2">
    <source>
        <dbReference type="ARBA" id="ARBA00022490"/>
    </source>
</evidence>
<evidence type="ECO:0000313" key="12">
    <source>
        <dbReference type="EMBL" id="OOC10946.1"/>
    </source>
</evidence>
<feature type="active site" description="Nucleophile" evidence="10">
    <location>
        <position position="256"/>
    </location>
</feature>
<dbReference type="PANTHER" id="PTHR30480">
    <property type="entry name" value="BETA-HEXOSAMINIDASE-RELATED"/>
    <property type="match status" value="1"/>
</dbReference>
<accession>A0A1V3A0V7</accession>
<evidence type="ECO:0000256" key="3">
    <source>
        <dbReference type="ARBA" id="ARBA00022618"/>
    </source>
</evidence>
<feature type="binding site" evidence="10">
    <location>
        <position position="77"/>
    </location>
    <ligand>
        <name>substrate</name>
    </ligand>
</feature>
<dbReference type="Pfam" id="PF00933">
    <property type="entry name" value="Glyco_hydro_3"/>
    <property type="match status" value="1"/>
</dbReference>
<evidence type="ECO:0000256" key="9">
    <source>
        <dbReference type="ARBA" id="ARBA00023316"/>
    </source>
</evidence>
<dbReference type="EMBL" id="MUZR01000008">
    <property type="protein sequence ID" value="OOC10946.1"/>
    <property type="molecule type" value="Genomic_DNA"/>
</dbReference>
<keyword evidence="7 10" id="KW-0326">Glycosidase</keyword>
<feature type="binding site" evidence="10">
    <location>
        <begin position="173"/>
        <end position="174"/>
    </location>
    <ligand>
        <name>substrate</name>
    </ligand>
</feature>
<dbReference type="InterPro" id="IPR001764">
    <property type="entry name" value="Glyco_hydro_3_N"/>
</dbReference>
<dbReference type="NCBIfam" id="NF003740">
    <property type="entry name" value="PRK05337.1"/>
    <property type="match status" value="1"/>
</dbReference>
<dbReference type="InterPro" id="IPR017853">
    <property type="entry name" value="GH"/>
</dbReference>
<dbReference type="HAMAP" id="MF_00364">
    <property type="entry name" value="NagZ"/>
    <property type="match status" value="1"/>
</dbReference>
<comment type="catalytic activity">
    <reaction evidence="1 10">
        <text>Hydrolysis of terminal non-reducing N-acetyl-D-hexosamine residues in N-acetyl-beta-D-hexosaminides.</text>
        <dbReference type="EC" id="3.2.1.52"/>
    </reaction>
</comment>
<reference evidence="12 13" key="1">
    <citation type="submission" date="2017-02" db="EMBL/GenBank/DDBJ databases">
        <title>Genomic diversity within the haloalkaliphilic genus Thioalkalivibrio.</title>
        <authorList>
            <person name="Ahn A.-C."/>
            <person name="Meier-Kolthoff J."/>
            <person name="Overmars L."/>
            <person name="Richter M."/>
            <person name="Woyke T."/>
            <person name="Sorokin D.Y."/>
            <person name="Muyzer G."/>
        </authorList>
    </citation>
    <scope>NUCLEOTIDE SEQUENCE [LARGE SCALE GENOMIC DNA]</scope>
    <source>
        <strain evidence="12 13">HL17</strain>
    </source>
</reference>
<protein>
    <recommendedName>
        <fullName evidence="10">Beta-hexosaminidase</fullName>
        <ecNumber evidence="10">3.2.1.52</ecNumber>
    </recommendedName>
    <alternativeName>
        <fullName evidence="10">Beta-N-acetylhexosaminidase</fullName>
    </alternativeName>
    <alternativeName>
        <fullName evidence="10">N-acetyl-beta-glucosaminidase</fullName>
    </alternativeName>
</protein>
<evidence type="ECO:0000256" key="10">
    <source>
        <dbReference type="HAMAP-Rule" id="MF_00364"/>
    </source>
</evidence>
<keyword evidence="8 10" id="KW-0131">Cell cycle</keyword>
<keyword evidence="9 10" id="KW-0961">Cell wall biogenesis/degradation</keyword>
<comment type="function">
    <text evidence="10">Plays a role in peptidoglycan recycling by cleaving the terminal beta-1,4-linked N-acetylglucosamine (GlcNAc) from peptide-linked peptidoglycan fragments, giving rise to free GlcNAc, anhydro-N-acetylmuramic acid and anhydro-N-acetylmuramic acid-linked peptides.</text>
</comment>
<dbReference type="InterPro" id="IPR036962">
    <property type="entry name" value="Glyco_hydro_3_N_sf"/>
</dbReference>
<keyword evidence="3 10" id="KW-0132">Cell division</keyword>
<comment type="similarity">
    <text evidence="10">Belongs to the glycosyl hydrolase 3 family. NagZ subfamily.</text>
</comment>
<sequence>MRTQDPRPPGVVMLDLVGTELTTEDRERLQHPATGGVILFDRNVGGPEQVRALTGAIRRERPELLIAVDQEGGRVQRLREGFTRFPPMRSLGELHDQVPTRARELARAAGELLALELQSVGIDFSFTPVLDRDLEISEVIGDRAFHDDPAVIAELGLAFVRGLTAAGMASVGKHFPGHGAVAADSHVAVPEDPRPLAEIEAGDIEAFRPLTGHLEGMMPAHVVYSAVDARPAGFSRTWLQAILRRETGFQGAIFSDDLAMAGAETMGSPAERADAALEAGCDMILICNRPQEADTILDHLREHQQNADTRARLRRMHARAVESDPRRREALRVQLHAWLEAGHASPTKGS</sequence>
<evidence type="ECO:0000256" key="1">
    <source>
        <dbReference type="ARBA" id="ARBA00001231"/>
    </source>
</evidence>
<dbReference type="AlphaFoldDB" id="A0A1V3A0V7"/>
<dbReference type="STRING" id="252474.B1A74_03740"/>
<evidence type="ECO:0000259" key="11">
    <source>
        <dbReference type="Pfam" id="PF00933"/>
    </source>
</evidence>
<evidence type="ECO:0000256" key="8">
    <source>
        <dbReference type="ARBA" id="ARBA00023306"/>
    </source>
</evidence>
<dbReference type="GO" id="GO:0004563">
    <property type="term" value="F:beta-N-acetylhexosaminidase activity"/>
    <property type="evidence" value="ECO:0007669"/>
    <property type="project" value="UniProtKB-UniRule"/>
</dbReference>
<dbReference type="GO" id="GO:0005737">
    <property type="term" value="C:cytoplasm"/>
    <property type="evidence" value="ECO:0007669"/>
    <property type="project" value="UniProtKB-SubCell"/>
</dbReference>
<keyword evidence="2 10" id="KW-0963">Cytoplasm</keyword>
<evidence type="ECO:0000313" key="13">
    <source>
        <dbReference type="Proteomes" id="UP000189177"/>
    </source>
</evidence>
<gene>
    <name evidence="10" type="primary">nagZ</name>
    <name evidence="12" type="ORF">B1A74_03740</name>
</gene>
<dbReference type="RefSeq" id="WP_018946006.1">
    <property type="nucleotide sequence ID" value="NZ_MUZR01000008.1"/>
</dbReference>
<dbReference type="SUPFAM" id="SSF51445">
    <property type="entry name" value="(Trans)glycosidases"/>
    <property type="match status" value="1"/>
</dbReference>
<evidence type="ECO:0000256" key="7">
    <source>
        <dbReference type="ARBA" id="ARBA00023295"/>
    </source>
</evidence>
<keyword evidence="6 10" id="KW-0573">Peptidoglycan synthesis</keyword>
<dbReference type="OrthoDB" id="9786661at2"/>
<comment type="subcellular location">
    <subcellularLocation>
        <location evidence="10">Cytoplasm</location>
    </subcellularLocation>
</comment>
<dbReference type="GO" id="GO:0005975">
    <property type="term" value="P:carbohydrate metabolic process"/>
    <property type="evidence" value="ECO:0007669"/>
    <property type="project" value="InterPro"/>
</dbReference>
<dbReference type="EC" id="3.2.1.52" evidence="10"/>
<feature type="domain" description="Glycoside hydrolase family 3 N-terminal" evidence="11">
    <location>
        <begin position="14"/>
        <end position="310"/>
    </location>
</feature>
<dbReference type="GO" id="GO:0051301">
    <property type="term" value="P:cell division"/>
    <property type="evidence" value="ECO:0007669"/>
    <property type="project" value="UniProtKB-KW"/>
</dbReference>
<dbReference type="Gene3D" id="3.20.20.300">
    <property type="entry name" value="Glycoside hydrolase, family 3, N-terminal domain"/>
    <property type="match status" value="1"/>
</dbReference>
<comment type="pathway">
    <text evidence="10">Cell wall biogenesis; peptidoglycan recycling.</text>
</comment>
<dbReference type="GO" id="GO:0008360">
    <property type="term" value="P:regulation of cell shape"/>
    <property type="evidence" value="ECO:0007669"/>
    <property type="project" value="UniProtKB-KW"/>
</dbReference>
<feature type="site" description="Important for catalytic activity" evidence="10">
    <location>
        <position position="184"/>
    </location>
</feature>
<name>A0A1V3A0V7_9GAMM</name>
<dbReference type="InterPro" id="IPR022956">
    <property type="entry name" value="Beta_hexosaminidase_bac"/>
</dbReference>
<keyword evidence="4 10" id="KW-0378">Hydrolase</keyword>
<dbReference type="GO" id="GO:0009252">
    <property type="term" value="P:peptidoglycan biosynthetic process"/>
    <property type="evidence" value="ECO:0007669"/>
    <property type="project" value="UniProtKB-KW"/>
</dbReference>
<evidence type="ECO:0000256" key="4">
    <source>
        <dbReference type="ARBA" id="ARBA00022801"/>
    </source>
</evidence>
<dbReference type="PANTHER" id="PTHR30480:SF13">
    <property type="entry name" value="BETA-HEXOSAMINIDASE"/>
    <property type="match status" value="1"/>
</dbReference>
<evidence type="ECO:0000256" key="5">
    <source>
        <dbReference type="ARBA" id="ARBA00022960"/>
    </source>
</evidence>
<keyword evidence="5 10" id="KW-0133">Cell shape</keyword>
<feature type="binding site" evidence="10">
    <location>
        <position position="143"/>
    </location>
    <ligand>
        <name>substrate</name>
    </ligand>
</feature>
<proteinExistence type="inferred from homology"/>
<evidence type="ECO:0000256" key="6">
    <source>
        <dbReference type="ARBA" id="ARBA00022984"/>
    </source>
</evidence>
<feature type="active site" description="Proton donor/acceptor" evidence="10">
    <location>
        <position position="186"/>
    </location>
</feature>
<keyword evidence="13" id="KW-1185">Reference proteome</keyword>
<dbReference type="GO" id="GO:0071555">
    <property type="term" value="P:cell wall organization"/>
    <property type="evidence" value="ECO:0007669"/>
    <property type="project" value="UniProtKB-KW"/>
</dbReference>
<dbReference type="InterPro" id="IPR050226">
    <property type="entry name" value="NagZ_Beta-hexosaminidase"/>
</dbReference>
<dbReference type="UniPathway" id="UPA00544"/>
<dbReference type="GO" id="GO:0009254">
    <property type="term" value="P:peptidoglycan turnover"/>
    <property type="evidence" value="ECO:0007669"/>
    <property type="project" value="UniProtKB-UniRule"/>
</dbReference>
<comment type="caution">
    <text evidence="12">The sequence shown here is derived from an EMBL/GenBank/DDBJ whole genome shotgun (WGS) entry which is preliminary data.</text>
</comment>